<dbReference type="Proteomes" id="UP000015354">
    <property type="component" value="Unassembled WGS sequence"/>
</dbReference>
<gene>
    <name evidence="8" type="ORF">STCU_00237</name>
    <name evidence="7" type="ORF">STCU_07883</name>
</gene>
<dbReference type="AlphaFoldDB" id="S9WM27"/>
<dbReference type="CDD" id="cd09020">
    <property type="entry name" value="D-hex-6-P-epi_like"/>
    <property type="match status" value="1"/>
</dbReference>
<dbReference type="Gene3D" id="2.70.98.10">
    <property type="match status" value="1"/>
</dbReference>
<evidence type="ECO:0000313" key="8">
    <source>
        <dbReference type="EMBL" id="EPY37060.1"/>
    </source>
</evidence>
<dbReference type="GO" id="GO:0047938">
    <property type="term" value="F:glucose-6-phosphate 1-epimerase activity"/>
    <property type="evidence" value="ECO:0007669"/>
    <property type="project" value="UniProtKB-UniRule"/>
</dbReference>
<dbReference type="EC" id="5.1.3.15" evidence="3 5"/>
<evidence type="ECO:0000313" key="7">
    <source>
        <dbReference type="EMBL" id="EPY23075.1"/>
    </source>
</evidence>
<dbReference type="EMBL" id="ATMH01007883">
    <property type="protein sequence ID" value="EPY23075.1"/>
    <property type="molecule type" value="Genomic_DNA"/>
</dbReference>
<evidence type="ECO:0000256" key="4">
    <source>
        <dbReference type="ARBA" id="ARBA00023235"/>
    </source>
</evidence>
<dbReference type="GO" id="GO:0030246">
    <property type="term" value="F:carbohydrate binding"/>
    <property type="evidence" value="ECO:0007669"/>
    <property type="project" value="UniProtKB-UniRule"/>
</dbReference>
<dbReference type="PIRSF" id="PIRSF016020">
    <property type="entry name" value="PHexose_mutarotase"/>
    <property type="match status" value="1"/>
</dbReference>
<dbReference type="GO" id="GO:0005975">
    <property type="term" value="P:carbohydrate metabolic process"/>
    <property type="evidence" value="ECO:0007669"/>
    <property type="project" value="InterPro"/>
</dbReference>
<protein>
    <recommendedName>
        <fullName evidence="3 5">glucose-6-phosphate 1-epimerase</fullName>
        <ecNumber evidence="3 5">5.1.3.15</ecNumber>
    </recommendedName>
</protein>
<dbReference type="InterPro" id="IPR025532">
    <property type="entry name" value="G6P_1-epimerase"/>
</dbReference>
<dbReference type="EMBL" id="ATMH01000237">
    <property type="protein sequence ID" value="EPY37060.1"/>
    <property type="molecule type" value="Genomic_DNA"/>
</dbReference>
<dbReference type="InterPro" id="IPR011013">
    <property type="entry name" value="Gal_mutarotase_sf_dom"/>
</dbReference>
<accession>S9WM27</accession>
<reference evidence="8 9" key="1">
    <citation type="journal article" date="2013" name="PLoS ONE">
        <title>Predicting the Proteins of Angomonas deanei, Strigomonas culicis and Their Respective Endosymbionts Reveals New Aspects of the Trypanosomatidae Family.</title>
        <authorList>
            <person name="Motta M.C."/>
            <person name="Martins A.C."/>
            <person name="de Souza S.S."/>
            <person name="Catta-Preta C.M."/>
            <person name="Silva R."/>
            <person name="Klein C.C."/>
            <person name="de Almeida L.G."/>
            <person name="de Lima Cunha O."/>
            <person name="Ciapina L.P."/>
            <person name="Brocchi M."/>
            <person name="Colabardini A.C."/>
            <person name="de Araujo Lima B."/>
            <person name="Machado C.R."/>
            <person name="de Almeida Soares C.M."/>
            <person name="Probst C.M."/>
            <person name="de Menezes C.B."/>
            <person name="Thompson C.E."/>
            <person name="Bartholomeu D.C."/>
            <person name="Gradia D.F."/>
            <person name="Pavoni D.P."/>
            <person name="Grisard E.C."/>
            <person name="Fantinatti-Garboggini F."/>
            <person name="Marchini F.K."/>
            <person name="Rodrigues-Luiz G.F."/>
            <person name="Wagner G."/>
            <person name="Goldman G.H."/>
            <person name="Fietto J.L."/>
            <person name="Elias M.C."/>
            <person name="Goldman M.H."/>
            <person name="Sagot M.F."/>
            <person name="Pereira M."/>
            <person name="Stoco P.H."/>
            <person name="de Mendonca-Neto R.P."/>
            <person name="Teixeira S.M."/>
            <person name="Maciel T.E."/>
            <person name="de Oliveira Mendes T.A."/>
            <person name="Urmenyi T.P."/>
            <person name="de Souza W."/>
            <person name="Schenkman S."/>
            <person name="de Vasconcelos A.T."/>
        </authorList>
    </citation>
    <scope>NUCLEOTIDE SEQUENCE [LARGE SCALE GENOMIC DNA]</scope>
</reference>
<sequence>MTAPAYTKDAHGRHHTVVTHPDGSSVVVYEQGAHLASWRVPQRDGKTREMLYMSPTAEYKERVPLRGGVPLIFPQFGSRGPLSPSHGFARIRPWKLKEVDAAQGRATFSLRASVQDLSPEGVVVSDSPNNMVQLVYTIEFNKERLRLQMRVRNNSEEVPVTFSFAFHTYFAIDELSNTIVNGLNLTPYVDNLKSKAAESTALSPMAPVWKMTEEFDRIYTNQRCAVMLQENAEKRLDAPHRMLHISSTSLPDVCVWNPGPEKAKAFKDMPDEDYNRFICVEHGNIIKKAVLATSATWTGTQEIRILSSSAEAKL</sequence>
<evidence type="ECO:0000313" key="9">
    <source>
        <dbReference type="Proteomes" id="UP000015354"/>
    </source>
</evidence>
<dbReference type="PANTHER" id="PTHR11122">
    <property type="entry name" value="APOSPORY-ASSOCIATED PROTEIN C-RELATED"/>
    <property type="match status" value="1"/>
</dbReference>
<comment type="catalytic activity">
    <reaction evidence="1">
        <text>alpha-D-glucose 6-phosphate = beta-D-glucose 6-phosphate</text>
        <dbReference type="Rhea" id="RHEA:16249"/>
        <dbReference type="ChEBI" id="CHEBI:58225"/>
        <dbReference type="ChEBI" id="CHEBI:58247"/>
        <dbReference type="EC" id="5.1.3.15"/>
    </reaction>
</comment>
<evidence type="ECO:0000256" key="6">
    <source>
        <dbReference type="PIRSR" id="PIRSR016020-1"/>
    </source>
</evidence>
<organism evidence="8 9">
    <name type="scientific">Strigomonas culicis</name>
    <dbReference type="NCBI Taxonomy" id="28005"/>
    <lineage>
        <taxon>Eukaryota</taxon>
        <taxon>Discoba</taxon>
        <taxon>Euglenozoa</taxon>
        <taxon>Kinetoplastea</taxon>
        <taxon>Metakinetoplastina</taxon>
        <taxon>Trypanosomatida</taxon>
        <taxon>Trypanosomatidae</taxon>
        <taxon>Strigomonadinae</taxon>
        <taxon>Strigomonas</taxon>
    </lineage>
</organism>
<comment type="caution">
    <text evidence="8">The sequence shown here is derived from an EMBL/GenBank/DDBJ whole genome shotgun (WGS) entry which is preliminary data.</text>
</comment>
<dbReference type="GO" id="GO:0005737">
    <property type="term" value="C:cytoplasm"/>
    <property type="evidence" value="ECO:0007669"/>
    <property type="project" value="TreeGrafter"/>
</dbReference>
<evidence type="ECO:0000256" key="3">
    <source>
        <dbReference type="ARBA" id="ARBA00012083"/>
    </source>
</evidence>
<feature type="active site" evidence="6">
    <location>
        <position position="167"/>
    </location>
</feature>
<evidence type="ECO:0000256" key="5">
    <source>
        <dbReference type="PIRNR" id="PIRNR016020"/>
    </source>
</evidence>
<dbReference type="OrthoDB" id="1659429at2759"/>
<dbReference type="InterPro" id="IPR008183">
    <property type="entry name" value="Aldose_1/G6P_1-epimerase"/>
</dbReference>
<comment type="similarity">
    <text evidence="2 5">Belongs to the glucose-6-phosphate 1-epimerase family.</text>
</comment>
<keyword evidence="4 5" id="KW-0413">Isomerase</keyword>
<proteinExistence type="inferred from homology"/>
<dbReference type="SUPFAM" id="SSF74650">
    <property type="entry name" value="Galactose mutarotase-like"/>
    <property type="match status" value="1"/>
</dbReference>
<dbReference type="PANTHER" id="PTHR11122:SF13">
    <property type="entry name" value="GLUCOSE-6-PHOSPHATE 1-EPIMERASE"/>
    <property type="match status" value="1"/>
</dbReference>
<evidence type="ECO:0000256" key="1">
    <source>
        <dbReference type="ARBA" id="ARBA00001096"/>
    </source>
</evidence>
<keyword evidence="9" id="KW-1185">Reference proteome</keyword>
<name>S9WM27_9TRYP</name>
<evidence type="ECO:0000256" key="2">
    <source>
        <dbReference type="ARBA" id="ARBA00005866"/>
    </source>
</evidence>
<feature type="active site" evidence="6">
    <location>
        <position position="281"/>
    </location>
</feature>
<reference evidence="8" key="2">
    <citation type="submission" date="2013-03" db="EMBL/GenBank/DDBJ databases">
        <authorList>
            <person name="Motta M.C.M."/>
            <person name="Martins A.C.A."/>
            <person name="Preta C.M.C.C."/>
            <person name="Silva R."/>
            <person name="de Souza S.S."/>
            <person name="Klein C.C."/>
            <person name="de Almeida L.G.P."/>
            <person name="Cunha O.L."/>
            <person name="Colabardini A.C."/>
            <person name="Lima B.A."/>
            <person name="Machado C.R."/>
            <person name="Soares C.M.A."/>
            <person name="de Menezes C.B.A."/>
            <person name="Bartolomeu D.C."/>
            <person name="Grisard E.C."/>
            <person name="Fantinatti-Garboggini F."/>
            <person name="Rodrigues-Luiz G.F."/>
            <person name="Wagner G."/>
            <person name="Goldman G.H."/>
            <person name="Fietto J.L.R."/>
            <person name="Ciapina L.P."/>
            <person name="Brocchi M."/>
            <person name="Elias M.C."/>
            <person name="Goldman M.H.S."/>
            <person name="Sagot M.-F."/>
            <person name="Pereira M."/>
            <person name="Stoco P.H."/>
            <person name="Teixeira S.M.R."/>
            <person name="de Mendonca-Neto R.P."/>
            <person name="Maciel T.E.F."/>
            <person name="Mendes T.A.O."/>
            <person name="Urmenyi T.P."/>
            <person name="Teixeira M.M.G."/>
            <person name="de Camargo E.F.P."/>
            <person name="de Sousa W."/>
            <person name="Schenkman S."/>
            <person name="de Vasconcelos A.T.R."/>
        </authorList>
    </citation>
    <scope>NUCLEOTIDE SEQUENCE</scope>
</reference>
<dbReference type="InterPro" id="IPR014718">
    <property type="entry name" value="GH-type_carb-bd"/>
</dbReference>
<dbReference type="Pfam" id="PF01263">
    <property type="entry name" value="Aldose_epim"/>
    <property type="match status" value="1"/>
</dbReference>